<sequence length="102" mass="10766">MKKYLALLVMAVFVAIQFADIAILDAAPTNGLELHSQSDHDQDKQAFDGCEIHCGCHALHHMAPAGNASECLYEGLTKPILSGAYIGKNSLGQGPPVPPPNA</sequence>
<feature type="signal peptide" evidence="1">
    <location>
        <begin position="1"/>
        <end position="21"/>
    </location>
</feature>
<accession>A0ABQ2LHQ6</accession>
<dbReference type="EMBL" id="BMOV01000010">
    <property type="protein sequence ID" value="GGO15818.1"/>
    <property type="molecule type" value="Genomic_DNA"/>
</dbReference>
<dbReference type="Proteomes" id="UP000602381">
    <property type="component" value="Unassembled WGS sequence"/>
</dbReference>
<feature type="chain" id="PRO_5046932894" evidence="1">
    <location>
        <begin position="22"/>
        <end position="102"/>
    </location>
</feature>
<evidence type="ECO:0000313" key="3">
    <source>
        <dbReference type="Proteomes" id="UP000602381"/>
    </source>
</evidence>
<reference evidence="3" key="1">
    <citation type="journal article" date="2019" name="Int. J. Syst. Evol. Microbiol.">
        <title>The Global Catalogue of Microorganisms (GCM) 10K type strain sequencing project: providing services to taxonomists for standard genome sequencing and annotation.</title>
        <authorList>
            <consortium name="The Broad Institute Genomics Platform"/>
            <consortium name="The Broad Institute Genome Sequencing Center for Infectious Disease"/>
            <person name="Wu L."/>
            <person name="Ma J."/>
        </authorList>
    </citation>
    <scope>NUCLEOTIDE SEQUENCE [LARGE SCALE GENOMIC DNA]</scope>
    <source>
        <strain evidence="3">JCM 17843</strain>
    </source>
</reference>
<comment type="caution">
    <text evidence="2">The sequence shown here is derived from an EMBL/GenBank/DDBJ whole genome shotgun (WGS) entry which is preliminary data.</text>
</comment>
<proteinExistence type="predicted"/>
<organism evidence="2 3">
    <name type="scientific">Iodidimonas muriae</name>
    <dbReference type="NCBI Taxonomy" id="261467"/>
    <lineage>
        <taxon>Bacteria</taxon>
        <taxon>Pseudomonadati</taxon>
        <taxon>Pseudomonadota</taxon>
        <taxon>Alphaproteobacteria</taxon>
        <taxon>Iodidimonadales</taxon>
        <taxon>Iodidimonadaceae</taxon>
        <taxon>Iodidimonas</taxon>
    </lineage>
</organism>
<dbReference type="RefSeq" id="WP_188874000.1">
    <property type="nucleotide sequence ID" value="NZ_BMOV01000010.1"/>
</dbReference>
<gene>
    <name evidence="2" type="ORF">GCM10007972_24330</name>
</gene>
<keyword evidence="1" id="KW-0732">Signal</keyword>
<keyword evidence="3" id="KW-1185">Reference proteome</keyword>
<evidence type="ECO:0000313" key="2">
    <source>
        <dbReference type="EMBL" id="GGO15818.1"/>
    </source>
</evidence>
<evidence type="ECO:0000256" key="1">
    <source>
        <dbReference type="SAM" id="SignalP"/>
    </source>
</evidence>
<protein>
    <submittedName>
        <fullName evidence="2">Uncharacterized protein</fullName>
    </submittedName>
</protein>
<name>A0ABQ2LHQ6_9PROT</name>